<keyword evidence="3" id="KW-1185">Reference proteome</keyword>
<evidence type="ECO:0000259" key="1">
    <source>
        <dbReference type="Pfam" id="PF09651"/>
    </source>
</evidence>
<sequence length="392" mass="45097">MYNTVVMTCGISLLMGNHNYFSIKKGSRMDGIISASLQSREITSDIKKKIDQFLDKGRKEIEEALKNPHAISAEYSMIHTLMKNNKLSEKMKIILIATNTVGSNICVPLLKDIFEKQLDADVKVLFTDINVSSSKLIREQLGNYLHILGQALSEGDPSSTCFAPIGGYKVMTSLGYIVGSFLHYPTSYLHEEQQILIEIPPMPLDIDDDFVQKNSDLLRKCKQDYIDLDELNYNEKDIVRKYNAIFSIEDGLVALNPFGLFLFERSKYNHLINTNYIYSEQVERIMKQNNHQSIFIKQQMRELVKKLKEGVENDEVKHEKNFKILDRSKVLFNLYKGASNGQTAFRLAYKYDWAKDELIANYLWLNHDKYEREVSNGVGIYKEESISAVHSL</sequence>
<accession>A0A840PWI1</accession>
<feature type="domain" description="CRISPR system ring nuclease SSO1393-like" evidence="1">
    <location>
        <begin position="71"/>
        <end position="201"/>
    </location>
</feature>
<dbReference type="AlphaFoldDB" id="A0A840PWI1"/>
<evidence type="ECO:0000313" key="2">
    <source>
        <dbReference type="EMBL" id="MBB5149081.1"/>
    </source>
</evidence>
<dbReference type="Gene3D" id="3.40.50.10770">
    <property type="entry name" value="Hypothetical protein VC1899 like domain (Restriction endonuclease-like)"/>
    <property type="match status" value="1"/>
</dbReference>
<dbReference type="Pfam" id="PF09651">
    <property type="entry name" value="Cas_APE2256"/>
    <property type="match status" value="1"/>
</dbReference>
<evidence type="ECO:0000313" key="3">
    <source>
        <dbReference type="Proteomes" id="UP000557217"/>
    </source>
</evidence>
<name>A0A840PWI1_URETH</name>
<dbReference type="EMBL" id="JACHGZ010000014">
    <property type="protein sequence ID" value="MBB5149081.1"/>
    <property type="molecule type" value="Genomic_DNA"/>
</dbReference>
<proteinExistence type="predicted"/>
<comment type="caution">
    <text evidence="2">The sequence shown here is derived from an EMBL/GenBank/DDBJ whole genome shotgun (WGS) entry which is preliminary data.</text>
</comment>
<protein>
    <submittedName>
        <fullName evidence="2">Putative CRISPR-associated protein (TIGR02619 family)</fullName>
    </submittedName>
</protein>
<gene>
    <name evidence="2" type="ORF">HNR36_001468</name>
</gene>
<dbReference type="RefSeq" id="WP_168412356.1">
    <property type="nucleotide sequence ID" value="NZ_JAAXPW010000015.1"/>
</dbReference>
<reference evidence="2 3" key="1">
    <citation type="submission" date="2020-08" db="EMBL/GenBank/DDBJ databases">
        <title>Genomic Encyclopedia of Type Strains, Phase IV (KMG-IV): sequencing the most valuable type-strain genomes for metagenomic binning, comparative biology and taxonomic classification.</title>
        <authorList>
            <person name="Goeker M."/>
        </authorList>
    </citation>
    <scope>NUCLEOTIDE SEQUENCE [LARGE SCALE GENOMIC DNA]</scope>
    <source>
        <strain evidence="2 3">DSM 10633</strain>
    </source>
</reference>
<dbReference type="Proteomes" id="UP000557217">
    <property type="component" value="Unassembled WGS sequence"/>
</dbReference>
<dbReference type="InterPro" id="IPR013442">
    <property type="entry name" value="SSO1393-like"/>
</dbReference>
<organism evidence="2 3">
    <name type="scientific">Ureibacillus thermosphaericus</name>
    <dbReference type="NCBI Taxonomy" id="51173"/>
    <lineage>
        <taxon>Bacteria</taxon>
        <taxon>Bacillati</taxon>
        <taxon>Bacillota</taxon>
        <taxon>Bacilli</taxon>
        <taxon>Bacillales</taxon>
        <taxon>Caryophanaceae</taxon>
        <taxon>Ureibacillus</taxon>
    </lineage>
</organism>